<protein>
    <recommendedName>
        <fullName evidence="4">WDR5-like beta-propeller domain-containing protein</fullName>
    </recommendedName>
</protein>
<feature type="repeat" description="WD" evidence="3">
    <location>
        <begin position="18"/>
        <end position="52"/>
    </location>
</feature>
<comment type="caution">
    <text evidence="5">The sequence shown here is derived from an EMBL/GenBank/DDBJ whole genome shotgun (WGS) entry which is preliminary data.</text>
</comment>
<evidence type="ECO:0000259" key="4">
    <source>
        <dbReference type="Pfam" id="PF25175"/>
    </source>
</evidence>
<feature type="repeat" description="WD" evidence="3">
    <location>
        <begin position="184"/>
        <end position="225"/>
    </location>
</feature>
<reference evidence="5 6" key="1">
    <citation type="journal article" date="2019" name="Front. Genet.">
        <title>Whole-Genome Sequencing of the Opportunistic Yeast Pathogen Candida inconspicua Uncovers Its Hybrid Origin.</title>
        <authorList>
            <person name="Mixao V."/>
            <person name="Hansen A.P."/>
            <person name="Saus E."/>
            <person name="Boekhout T."/>
            <person name="Lass-Florl C."/>
            <person name="Gabaldon T."/>
        </authorList>
    </citation>
    <scope>NUCLEOTIDE SEQUENCE [LARGE SCALE GENOMIC DNA]</scope>
    <source>
        <strain evidence="5 6">CBS 180</strain>
    </source>
</reference>
<dbReference type="InterPro" id="IPR020472">
    <property type="entry name" value="WD40_PAC1"/>
</dbReference>
<dbReference type="InterPro" id="IPR019775">
    <property type="entry name" value="WD40_repeat_CS"/>
</dbReference>
<organism evidence="5 6">
    <name type="scientific">Pichia inconspicua</name>
    <dbReference type="NCBI Taxonomy" id="52247"/>
    <lineage>
        <taxon>Eukaryota</taxon>
        <taxon>Fungi</taxon>
        <taxon>Dikarya</taxon>
        <taxon>Ascomycota</taxon>
        <taxon>Saccharomycotina</taxon>
        <taxon>Pichiomycetes</taxon>
        <taxon>Pichiales</taxon>
        <taxon>Pichiaceae</taxon>
        <taxon>Pichia</taxon>
    </lineage>
</organism>
<dbReference type="SMART" id="SM00320">
    <property type="entry name" value="WD40"/>
    <property type="match status" value="7"/>
</dbReference>
<dbReference type="GO" id="GO:0042393">
    <property type="term" value="F:histone binding"/>
    <property type="evidence" value="ECO:0007669"/>
    <property type="project" value="TreeGrafter"/>
</dbReference>
<dbReference type="PANTHER" id="PTHR22847">
    <property type="entry name" value="WD40 REPEAT PROTEIN"/>
    <property type="match status" value="1"/>
</dbReference>
<dbReference type="PROSITE" id="PS50294">
    <property type="entry name" value="WD_REPEATS_REGION"/>
    <property type="match status" value="5"/>
</dbReference>
<dbReference type="AlphaFoldDB" id="A0A4T0X171"/>
<evidence type="ECO:0000313" key="6">
    <source>
        <dbReference type="Proteomes" id="UP000307173"/>
    </source>
</evidence>
<keyword evidence="2" id="KW-0677">Repeat</keyword>
<dbReference type="PROSITE" id="PS50082">
    <property type="entry name" value="WD_REPEATS_2"/>
    <property type="match status" value="5"/>
</dbReference>
<dbReference type="PROSITE" id="PS00678">
    <property type="entry name" value="WD_REPEATS_1"/>
    <property type="match status" value="2"/>
</dbReference>
<dbReference type="Pfam" id="PF25175">
    <property type="entry name" value="Beta-prop_WDR5"/>
    <property type="match status" value="1"/>
</dbReference>
<proteinExistence type="predicted"/>
<dbReference type="Proteomes" id="UP000307173">
    <property type="component" value="Unassembled WGS sequence"/>
</dbReference>
<feature type="domain" description="WDR5-like beta-propeller" evidence="4">
    <location>
        <begin position="13"/>
        <end position="310"/>
    </location>
</feature>
<feature type="repeat" description="WD" evidence="3">
    <location>
        <begin position="96"/>
        <end position="137"/>
    </location>
</feature>
<dbReference type="Gene3D" id="2.130.10.10">
    <property type="entry name" value="YVTN repeat-like/Quinoprotein amine dehydrogenase"/>
    <property type="match status" value="1"/>
</dbReference>
<dbReference type="InterPro" id="IPR001680">
    <property type="entry name" value="WD40_rpt"/>
</dbReference>
<dbReference type="GO" id="GO:0048188">
    <property type="term" value="C:Set1C/COMPASS complex"/>
    <property type="evidence" value="ECO:0007669"/>
    <property type="project" value="TreeGrafter"/>
</dbReference>
<dbReference type="InterPro" id="IPR036322">
    <property type="entry name" value="WD40_repeat_dom_sf"/>
</dbReference>
<evidence type="ECO:0000313" key="5">
    <source>
        <dbReference type="EMBL" id="TID24566.1"/>
    </source>
</evidence>
<dbReference type="PANTHER" id="PTHR22847:SF637">
    <property type="entry name" value="WD REPEAT DOMAIN 5B"/>
    <property type="match status" value="1"/>
</dbReference>
<dbReference type="EMBL" id="SELW01000507">
    <property type="protein sequence ID" value="TID24566.1"/>
    <property type="molecule type" value="Genomic_DNA"/>
</dbReference>
<feature type="repeat" description="WD" evidence="3">
    <location>
        <begin position="138"/>
        <end position="179"/>
    </location>
</feature>
<dbReference type="CDD" id="cd00200">
    <property type="entry name" value="WD40"/>
    <property type="match status" value="1"/>
</dbReference>
<dbReference type="STRING" id="52247.A0A4T0X171"/>
<keyword evidence="6" id="KW-1185">Reference proteome</keyword>
<dbReference type="InterPro" id="IPR015943">
    <property type="entry name" value="WD40/YVTN_repeat-like_dom_sf"/>
</dbReference>
<dbReference type="InterPro" id="IPR059122">
    <property type="entry name" value="Beta-prop_WDR5-like"/>
</dbReference>
<accession>A0A4T0X171</accession>
<dbReference type="OrthoDB" id="674604at2759"/>
<gene>
    <name evidence="5" type="ORF">CANINC_003038</name>
</gene>
<dbReference type="SUPFAM" id="SSF50978">
    <property type="entry name" value="WD40 repeat-like"/>
    <property type="match status" value="1"/>
</dbReference>
<feature type="repeat" description="WD" evidence="3">
    <location>
        <begin position="53"/>
        <end position="87"/>
    </location>
</feature>
<name>A0A4T0X171_9ASCO</name>
<keyword evidence="1 3" id="KW-0853">WD repeat</keyword>
<sequence>MQYNLRYKIPNIHSNAFVSTVKFSPDGKIIATCSTDKTIKLWSTDSATLITTLRGHSAGISDIEFSPNGKYLASASDDLTIRLWDLSLNYKPIRLLNGHTYHVTCIRFDSRSRILVSASADENLRIWDIKRGRTMRTLSAHSDPVSSISLSFDDTIIVSGSHDGLIRLFDTSTGGCLKTLIYDKEGSSFPISNVLFSPNSKFVLASSLDGAIRLWDYMNNSVVKTFKSFNNEPVAQKLSLGTCFIFNNENNPYICSGNENGQILIWDIQSQDIELSLTASNQNSPIMNVASFDNGRILASVSLIGELYIWDRIDCINN</sequence>
<evidence type="ECO:0000256" key="3">
    <source>
        <dbReference type="PROSITE-ProRule" id="PRU00221"/>
    </source>
</evidence>
<dbReference type="PRINTS" id="PR00320">
    <property type="entry name" value="GPROTEINBRPT"/>
</dbReference>
<evidence type="ECO:0000256" key="1">
    <source>
        <dbReference type="ARBA" id="ARBA00022574"/>
    </source>
</evidence>
<evidence type="ECO:0000256" key="2">
    <source>
        <dbReference type="ARBA" id="ARBA00022737"/>
    </source>
</evidence>